<name>A0A318SVL1_9RHOB</name>
<dbReference type="EMBL" id="QJTE01000001">
    <property type="protein sequence ID" value="PYE85890.1"/>
    <property type="molecule type" value="Genomic_DNA"/>
</dbReference>
<evidence type="ECO:0000256" key="6">
    <source>
        <dbReference type="ARBA" id="ARBA00022777"/>
    </source>
</evidence>
<comment type="caution">
    <text evidence="9">The sequence shown here is derived from an EMBL/GenBank/DDBJ whole genome shotgun (WGS) entry which is preliminary data.</text>
</comment>
<dbReference type="EC" id="2.7.13.3" evidence="2"/>
<organism evidence="9 10">
    <name type="scientific">Pseudoroseicyclus aestuarii</name>
    <dbReference type="NCBI Taxonomy" id="1795041"/>
    <lineage>
        <taxon>Bacteria</taxon>
        <taxon>Pseudomonadati</taxon>
        <taxon>Pseudomonadota</taxon>
        <taxon>Alphaproteobacteria</taxon>
        <taxon>Rhodobacterales</taxon>
        <taxon>Paracoccaceae</taxon>
        <taxon>Pseudoroseicyclus</taxon>
    </lineage>
</organism>
<sequence length="338" mass="36313">MPPIPPLLYQIIEGTLGFASVLDADGMIEHICQSGLDAVGLTLEEVKGTPFATGPWFSYDPALQHRMEAAVALATQGISSRHDEITRTAGDGRARAIFQLIPLRAPDGTVTRLLSTGHEFPSPDMAHQPTAAELREMRHRNKNLVSSIRSMAKMTQRTAPPLEAMDAFIARLDALTAAHGTLSAGLQDTALFEDIAGRILRPHGASREAVSIRGPSLPLQPEPARQLALCLHELATNAVKYGALSTPQGRVDLELSHPDKTGAVVLTWAERDGPPIREPTHSGYGSLFVRASMLKLFGSRCEIRYWPAGFRLRAQGPGGGLFAQTAPGAIETLRDGSA</sequence>
<evidence type="ECO:0000256" key="7">
    <source>
        <dbReference type="ARBA" id="ARBA00022840"/>
    </source>
</evidence>
<evidence type="ECO:0000313" key="9">
    <source>
        <dbReference type="EMBL" id="PYE85890.1"/>
    </source>
</evidence>
<accession>A0A318SVL1</accession>
<reference evidence="9 10" key="1">
    <citation type="submission" date="2018-06" db="EMBL/GenBank/DDBJ databases">
        <title>Genomic Encyclopedia of Type Strains, Phase III (KMG-III): the genomes of soil and plant-associated and newly described type strains.</title>
        <authorList>
            <person name="Whitman W."/>
        </authorList>
    </citation>
    <scope>NUCLEOTIDE SEQUENCE [LARGE SCALE GENOMIC DNA]</scope>
    <source>
        <strain evidence="9 10">CECT 9025</strain>
    </source>
</reference>
<gene>
    <name evidence="9" type="ORF">DFP88_101564</name>
</gene>
<dbReference type="InterPro" id="IPR011102">
    <property type="entry name" value="Sig_transdc_His_kinase_HWE"/>
</dbReference>
<evidence type="ECO:0000256" key="5">
    <source>
        <dbReference type="ARBA" id="ARBA00022741"/>
    </source>
</evidence>
<dbReference type="SUPFAM" id="SSF55874">
    <property type="entry name" value="ATPase domain of HSP90 chaperone/DNA topoisomerase II/histidine kinase"/>
    <property type="match status" value="1"/>
</dbReference>
<dbReference type="InterPro" id="IPR035965">
    <property type="entry name" value="PAS-like_dom_sf"/>
</dbReference>
<dbReference type="Gene3D" id="3.30.450.20">
    <property type="entry name" value="PAS domain"/>
    <property type="match status" value="1"/>
</dbReference>
<dbReference type="GO" id="GO:0005524">
    <property type="term" value="F:ATP binding"/>
    <property type="evidence" value="ECO:0007669"/>
    <property type="project" value="UniProtKB-KW"/>
</dbReference>
<evidence type="ECO:0000313" key="10">
    <source>
        <dbReference type="Proteomes" id="UP000248311"/>
    </source>
</evidence>
<proteinExistence type="predicted"/>
<dbReference type="AlphaFoldDB" id="A0A318SVL1"/>
<dbReference type="PANTHER" id="PTHR41523:SF7">
    <property type="entry name" value="HISTIDINE KINASE"/>
    <property type="match status" value="1"/>
</dbReference>
<keyword evidence="3" id="KW-0597">Phosphoprotein</keyword>
<evidence type="ECO:0000259" key="8">
    <source>
        <dbReference type="SMART" id="SM00911"/>
    </source>
</evidence>
<dbReference type="Pfam" id="PF07536">
    <property type="entry name" value="HWE_HK"/>
    <property type="match status" value="1"/>
</dbReference>
<dbReference type="Pfam" id="PF08448">
    <property type="entry name" value="PAS_4"/>
    <property type="match status" value="1"/>
</dbReference>
<dbReference type="Gene3D" id="3.30.565.10">
    <property type="entry name" value="Histidine kinase-like ATPase, C-terminal domain"/>
    <property type="match status" value="1"/>
</dbReference>
<dbReference type="GO" id="GO:0004673">
    <property type="term" value="F:protein histidine kinase activity"/>
    <property type="evidence" value="ECO:0007669"/>
    <property type="project" value="UniProtKB-EC"/>
</dbReference>
<dbReference type="InterPro" id="IPR036890">
    <property type="entry name" value="HATPase_C_sf"/>
</dbReference>
<dbReference type="RefSeq" id="WP_110812902.1">
    <property type="nucleotide sequence ID" value="NZ_QJTE01000001.1"/>
</dbReference>
<dbReference type="SMART" id="SM00911">
    <property type="entry name" value="HWE_HK"/>
    <property type="match status" value="1"/>
</dbReference>
<dbReference type="SUPFAM" id="SSF55785">
    <property type="entry name" value="PYP-like sensor domain (PAS domain)"/>
    <property type="match status" value="1"/>
</dbReference>
<dbReference type="OrthoDB" id="489241at2"/>
<keyword evidence="7" id="KW-0067">ATP-binding</keyword>
<dbReference type="PANTHER" id="PTHR41523">
    <property type="entry name" value="TWO-COMPONENT SYSTEM SENSOR PROTEIN"/>
    <property type="match status" value="1"/>
</dbReference>
<dbReference type="InterPro" id="IPR013656">
    <property type="entry name" value="PAS_4"/>
</dbReference>
<protein>
    <recommendedName>
        <fullName evidence="2">histidine kinase</fullName>
        <ecNumber evidence="2">2.7.13.3</ecNumber>
    </recommendedName>
</protein>
<keyword evidence="5" id="KW-0547">Nucleotide-binding</keyword>
<evidence type="ECO:0000256" key="1">
    <source>
        <dbReference type="ARBA" id="ARBA00000085"/>
    </source>
</evidence>
<dbReference type="Proteomes" id="UP000248311">
    <property type="component" value="Unassembled WGS sequence"/>
</dbReference>
<evidence type="ECO:0000256" key="2">
    <source>
        <dbReference type="ARBA" id="ARBA00012438"/>
    </source>
</evidence>
<evidence type="ECO:0000256" key="3">
    <source>
        <dbReference type="ARBA" id="ARBA00022553"/>
    </source>
</evidence>
<feature type="domain" description="Signal transduction histidine kinase HWE region" evidence="8">
    <location>
        <begin position="136"/>
        <end position="216"/>
    </location>
</feature>
<evidence type="ECO:0000256" key="4">
    <source>
        <dbReference type="ARBA" id="ARBA00022679"/>
    </source>
</evidence>
<keyword evidence="6 9" id="KW-0418">Kinase</keyword>
<comment type="catalytic activity">
    <reaction evidence="1">
        <text>ATP + protein L-histidine = ADP + protein N-phospho-L-histidine.</text>
        <dbReference type="EC" id="2.7.13.3"/>
    </reaction>
</comment>
<keyword evidence="10" id="KW-1185">Reference proteome</keyword>
<keyword evidence="4" id="KW-0808">Transferase</keyword>